<organism evidence="3 4">
    <name type="scientific">Sinosporangium album</name>
    <dbReference type="NCBI Taxonomy" id="504805"/>
    <lineage>
        <taxon>Bacteria</taxon>
        <taxon>Bacillati</taxon>
        <taxon>Actinomycetota</taxon>
        <taxon>Actinomycetes</taxon>
        <taxon>Streptosporangiales</taxon>
        <taxon>Streptosporangiaceae</taxon>
        <taxon>Sinosporangium</taxon>
    </lineage>
</organism>
<dbReference type="EMBL" id="FNCN01000010">
    <property type="protein sequence ID" value="SDH03444.1"/>
    <property type="molecule type" value="Genomic_DNA"/>
</dbReference>
<feature type="domain" description="Lipid/polyisoprenoid-binding YceI-like" evidence="2">
    <location>
        <begin position="15"/>
        <end position="186"/>
    </location>
</feature>
<comment type="similarity">
    <text evidence="1">Belongs to the UPF0312 family.</text>
</comment>
<name>A0A1G7Z453_9ACTN</name>
<dbReference type="STRING" id="504805.SAMN05421505_110185"/>
<sequence length="189" mass="20793">MTAPLPLLGPVMPGVWRIDPSRSRVFFRMRHFTLRWVRGSFSRFGGEISVSEDIPRSTATGLIDMASLDTGDAARDEFLRSENFFDVGTFPHMVYTSRRISGGGRELTVDGELTLRRSTAPIRLKVRWRGDGKAGPGTNGDRPRLFLAAVGQVDRESLGVVINTPIMGSRAVLGRTVHIGIRGEAVLLD</sequence>
<gene>
    <name evidence="3" type="ORF">SAMN05421505_110185</name>
</gene>
<reference evidence="3 4" key="1">
    <citation type="submission" date="2016-10" db="EMBL/GenBank/DDBJ databases">
        <authorList>
            <person name="de Groot N.N."/>
        </authorList>
    </citation>
    <scope>NUCLEOTIDE SEQUENCE [LARGE SCALE GENOMIC DNA]</scope>
    <source>
        <strain evidence="3 4">CPCC 201354</strain>
    </source>
</reference>
<dbReference type="PANTHER" id="PTHR34406:SF1">
    <property type="entry name" value="PROTEIN YCEI"/>
    <property type="match status" value="1"/>
</dbReference>
<proteinExistence type="inferred from homology"/>
<dbReference type="Gene3D" id="2.40.128.110">
    <property type="entry name" value="Lipid/polyisoprenoid-binding, YceI-like"/>
    <property type="match status" value="1"/>
</dbReference>
<protein>
    <submittedName>
        <fullName evidence="3">Polyisoprenoid-binding protein YceI</fullName>
    </submittedName>
</protein>
<dbReference type="SUPFAM" id="SSF101874">
    <property type="entry name" value="YceI-like"/>
    <property type="match status" value="1"/>
</dbReference>
<evidence type="ECO:0000259" key="2">
    <source>
        <dbReference type="SMART" id="SM00867"/>
    </source>
</evidence>
<dbReference type="PANTHER" id="PTHR34406">
    <property type="entry name" value="PROTEIN YCEI"/>
    <property type="match status" value="1"/>
</dbReference>
<dbReference type="AlphaFoldDB" id="A0A1G7Z453"/>
<dbReference type="InterPro" id="IPR036761">
    <property type="entry name" value="TTHA0802/YceI-like_sf"/>
</dbReference>
<evidence type="ECO:0000256" key="1">
    <source>
        <dbReference type="ARBA" id="ARBA00008812"/>
    </source>
</evidence>
<dbReference type="RefSeq" id="WP_093170720.1">
    <property type="nucleotide sequence ID" value="NZ_FNCN01000010.1"/>
</dbReference>
<evidence type="ECO:0000313" key="4">
    <source>
        <dbReference type="Proteomes" id="UP000198923"/>
    </source>
</evidence>
<dbReference type="Proteomes" id="UP000198923">
    <property type="component" value="Unassembled WGS sequence"/>
</dbReference>
<dbReference type="OrthoDB" id="9811006at2"/>
<dbReference type="InterPro" id="IPR007372">
    <property type="entry name" value="Lipid/polyisoprenoid-bd_YceI"/>
</dbReference>
<keyword evidence="4" id="KW-1185">Reference proteome</keyword>
<dbReference type="SMART" id="SM00867">
    <property type="entry name" value="YceI"/>
    <property type="match status" value="1"/>
</dbReference>
<evidence type="ECO:0000313" key="3">
    <source>
        <dbReference type="EMBL" id="SDH03444.1"/>
    </source>
</evidence>
<dbReference type="Pfam" id="PF04264">
    <property type="entry name" value="YceI"/>
    <property type="match status" value="1"/>
</dbReference>
<accession>A0A1G7Z453</accession>